<dbReference type="AlphaFoldDB" id="A0A089NJ19"/>
<dbReference type="EMBL" id="CP009287">
    <property type="protein sequence ID" value="AIQ69059.1"/>
    <property type="molecule type" value="Genomic_DNA"/>
</dbReference>
<keyword evidence="6" id="KW-0813">Transport</keyword>
<feature type="transmembrane region" description="Helical" evidence="6">
    <location>
        <begin position="522"/>
        <end position="546"/>
    </location>
</feature>
<evidence type="ECO:0000313" key="8">
    <source>
        <dbReference type="EMBL" id="AIQ69059.1"/>
    </source>
</evidence>
<keyword evidence="9" id="KW-1185">Reference proteome</keyword>
<dbReference type="RefSeq" id="WP_025706399.1">
    <property type="nucleotide sequence ID" value="NZ_CP009287.1"/>
</dbReference>
<evidence type="ECO:0000256" key="2">
    <source>
        <dbReference type="ARBA" id="ARBA00022475"/>
    </source>
</evidence>
<keyword evidence="5 6" id="KW-0472">Membrane</keyword>
<dbReference type="OrthoDB" id="1937696at2"/>
<name>A0A089NJ19_9BACL</name>
<feature type="transmembrane region" description="Helical" evidence="6">
    <location>
        <begin position="231"/>
        <end position="256"/>
    </location>
</feature>
<evidence type="ECO:0000259" key="7">
    <source>
        <dbReference type="Pfam" id="PF02687"/>
    </source>
</evidence>
<protein>
    <recommendedName>
        <fullName evidence="7">ABC3 transporter permease C-terminal domain-containing protein</fullName>
    </recommendedName>
</protein>
<dbReference type="Proteomes" id="UP000029500">
    <property type="component" value="Chromosome"/>
</dbReference>
<evidence type="ECO:0000256" key="6">
    <source>
        <dbReference type="PIRNR" id="PIRNR018968"/>
    </source>
</evidence>
<feature type="transmembrane region" description="Helical" evidence="6">
    <location>
        <begin position="18"/>
        <end position="40"/>
    </location>
</feature>
<evidence type="ECO:0000313" key="9">
    <source>
        <dbReference type="Proteomes" id="UP000029500"/>
    </source>
</evidence>
<evidence type="ECO:0000256" key="4">
    <source>
        <dbReference type="ARBA" id="ARBA00022989"/>
    </source>
</evidence>
<accession>A0A089NJ19</accession>
<feature type="domain" description="ABC3 transporter permease C-terminal" evidence="7">
    <location>
        <begin position="61"/>
        <end position="178"/>
    </location>
</feature>
<dbReference type="PANTHER" id="PTHR46795:SF1">
    <property type="entry name" value="ABC TRANSPORTER PERMEASE PROTEIN"/>
    <property type="match status" value="1"/>
</dbReference>
<dbReference type="STRING" id="189425.PGRAT_16555"/>
<feature type="transmembrane region" description="Helical" evidence="6">
    <location>
        <begin position="52"/>
        <end position="75"/>
    </location>
</feature>
<feature type="transmembrane region" description="Helical" evidence="6">
    <location>
        <begin position="580"/>
        <end position="603"/>
    </location>
</feature>
<evidence type="ECO:0000256" key="3">
    <source>
        <dbReference type="ARBA" id="ARBA00022692"/>
    </source>
</evidence>
<sequence>MTFRDVTIKNFKRNVRNFFSYFICSAFAITIFFLYAALLFNNSIREGATENVIQIVLMLSLAALTLFSVFFINYAHSSFIKSRSKEFAIFMSLGMHKTDLQKIILLENLIISISSLIVGIITGTVFSRLFQTVAIDLLDLQGVSYSLSAASFVVTAIVFTVIFSASQIISSVKVGKLDIADLMKASRKQDNGAKKNDTKLGLVGVGLVVASILFLAVISNHESLNTNPFMIITYILMSFTGIFMVISHLGNTWVSFLRNKQFYYRHILSITEINNKFNQNKRIMFILSILSGMTIFLVASPFSLLQLSESIAERNKYDIEYISVAGVHALENGQLEQLMKQSSEPLNSIQETNFLNLKMSLDGDKYDVLKTKPIISQDMYNSLTGEKVTVGTGEALNIITAWEPGSHGIEQGAAIAFTDGTRTFNYKVKSSYHGDWFATASAYPTSSGIVVSNEDYKDMESKVSARAWGTHYGIDFTAWKNTEGIVQKLKDTLNATDKGGSSGQLFAVASKVDTYKELKKNYSLFVFVTSLAGVLFFVAGGMVLYFKQYTEIGNATVFFRKLFKIGISDREIRAVVSAELLITFFVPLLFGSIFGYCFIYLITHVMSGADILGEFMKNTTIVVAVYFGFQLSFYFITKRKYSQEVVRKLTSAA</sequence>
<dbReference type="eggNOG" id="COG0577">
    <property type="taxonomic scope" value="Bacteria"/>
</dbReference>
<dbReference type="GO" id="GO:0055085">
    <property type="term" value="P:transmembrane transport"/>
    <property type="evidence" value="ECO:0007669"/>
    <property type="project" value="UniProtKB-UniRule"/>
</dbReference>
<keyword evidence="3 6" id="KW-0812">Transmembrane</keyword>
<evidence type="ECO:0000256" key="1">
    <source>
        <dbReference type="ARBA" id="ARBA00004651"/>
    </source>
</evidence>
<dbReference type="PIRSF" id="PIRSF018968">
    <property type="entry name" value="ABC_permease_BceB"/>
    <property type="match status" value="1"/>
</dbReference>
<dbReference type="InterPro" id="IPR003838">
    <property type="entry name" value="ABC3_permease_C"/>
</dbReference>
<dbReference type="PANTHER" id="PTHR46795">
    <property type="entry name" value="ABC TRANSPORTER PERMEASE-RELATED-RELATED"/>
    <property type="match status" value="1"/>
</dbReference>
<organism evidence="8 9">
    <name type="scientific">Paenibacillus graminis</name>
    <dbReference type="NCBI Taxonomy" id="189425"/>
    <lineage>
        <taxon>Bacteria</taxon>
        <taxon>Bacillati</taxon>
        <taxon>Bacillota</taxon>
        <taxon>Bacilli</taxon>
        <taxon>Bacillales</taxon>
        <taxon>Paenibacillaceae</taxon>
        <taxon>Paenibacillus</taxon>
    </lineage>
</organism>
<dbReference type="InterPro" id="IPR052536">
    <property type="entry name" value="ABC-4_Integral_Memb_Prot"/>
</dbReference>
<keyword evidence="2 6" id="KW-1003">Cell membrane</keyword>
<reference evidence="8 9" key="1">
    <citation type="submission" date="2014-08" db="EMBL/GenBank/DDBJ databases">
        <title>Comparative genomics of the Paenibacillus odorifer group.</title>
        <authorList>
            <person name="den Bakker H.C."/>
            <person name="Tsai Y.-C."/>
            <person name="Martin N."/>
            <person name="Korlach J."/>
            <person name="Wiedmann M."/>
        </authorList>
    </citation>
    <scope>NUCLEOTIDE SEQUENCE [LARGE SCALE GENOMIC DNA]</scope>
    <source>
        <strain evidence="8 9">DSM 15220</strain>
    </source>
</reference>
<dbReference type="Pfam" id="PF02687">
    <property type="entry name" value="FtsX"/>
    <property type="match status" value="1"/>
</dbReference>
<feature type="transmembrane region" description="Helical" evidence="6">
    <location>
        <begin position="105"/>
        <end position="130"/>
    </location>
</feature>
<dbReference type="GO" id="GO:0005886">
    <property type="term" value="C:plasma membrane"/>
    <property type="evidence" value="ECO:0007669"/>
    <property type="project" value="UniProtKB-SubCell"/>
</dbReference>
<feature type="transmembrane region" description="Helical" evidence="6">
    <location>
        <begin position="142"/>
        <end position="163"/>
    </location>
</feature>
<comment type="subcellular location">
    <subcellularLocation>
        <location evidence="1 6">Cell membrane</location>
        <topology evidence="1 6">Multi-pass membrane protein</topology>
    </subcellularLocation>
</comment>
<gene>
    <name evidence="8" type="ORF">PGRAT_16555</name>
</gene>
<feature type="transmembrane region" description="Helical" evidence="6">
    <location>
        <begin position="615"/>
        <end position="637"/>
    </location>
</feature>
<comment type="similarity">
    <text evidence="6">Belongs to the ABC-4 integral membrane protein family.</text>
</comment>
<feature type="transmembrane region" description="Helical" evidence="6">
    <location>
        <begin position="200"/>
        <end position="219"/>
    </location>
</feature>
<dbReference type="InterPro" id="IPR027022">
    <property type="entry name" value="ABC_permease_BceB-typ"/>
</dbReference>
<feature type="transmembrane region" description="Helical" evidence="6">
    <location>
        <begin position="283"/>
        <end position="305"/>
    </location>
</feature>
<keyword evidence="4 6" id="KW-1133">Transmembrane helix</keyword>
<evidence type="ECO:0000256" key="5">
    <source>
        <dbReference type="ARBA" id="ARBA00023136"/>
    </source>
</evidence>
<proteinExistence type="inferred from homology"/>
<dbReference type="HOGENOM" id="CLU_022800_3_1_9"/>
<dbReference type="KEGG" id="pgm:PGRAT_16555"/>